<feature type="compositionally biased region" description="Basic and acidic residues" evidence="1">
    <location>
        <begin position="57"/>
        <end position="68"/>
    </location>
</feature>
<dbReference type="Proteomes" id="UP000253094">
    <property type="component" value="Unassembled WGS sequence"/>
</dbReference>
<accession>A0A367EM95</accession>
<protein>
    <recommendedName>
        <fullName evidence="4">MarR family transcriptional regulator</fullName>
    </recommendedName>
</protein>
<dbReference type="EMBL" id="QOIL01000034">
    <property type="protein sequence ID" value="RCG19161.1"/>
    <property type="molecule type" value="Genomic_DNA"/>
</dbReference>
<evidence type="ECO:0000256" key="1">
    <source>
        <dbReference type="SAM" id="MobiDB-lite"/>
    </source>
</evidence>
<sequence>MADIARHLGIGVRSVRTYRTAKILPKEDRMIGRTPVWRPSTITGWQRPGQGAGGGRPRKDASASPDERGQDEDG</sequence>
<organism evidence="2 3">
    <name type="scientific">Sphaerisporangium album</name>
    <dbReference type="NCBI Taxonomy" id="509200"/>
    <lineage>
        <taxon>Bacteria</taxon>
        <taxon>Bacillati</taxon>
        <taxon>Actinomycetota</taxon>
        <taxon>Actinomycetes</taxon>
        <taxon>Streptosporangiales</taxon>
        <taxon>Streptosporangiaceae</taxon>
        <taxon>Sphaerisporangium</taxon>
    </lineage>
</organism>
<evidence type="ECO:0008006" key="4">
    <source>
        <dbReference type="Google" id="ProtNLM"/>
    </source>
</evidence>
<dbReference type="AlphaFoldDB" id="A0A367EM95"/>
<evidence type="ECO:0000313" key="2">
    <source>
        <dbReference type="EMBL" id="RCG19161.1"/>
    </source>
</evidence>
<reference evidence="2 3" key="1">
    <citation type="submission" date="2018-06" db="EMBL/GenBank/DDBJ databases">
        <title>Sphaerisporangium craniellae sp. nov., isolated from a marine sponge in the South China Sea.</title>
        <authorList>
            <person name="Li L."/>
        </authorList>
    </citation>
    <scope>NUCLEOTIDE SEQUENCE [LARGE SCALE GENOMIC DNA]</scope>
    <source>
        <strain evidence="2 3">CCTCC AA 208026</strain>
    </source>
</reference>
<dbReference type="OrthoDB" id="9800864at2"/>
<feature type="region of interest" description="Disordered" evidence="1">
    <location>
        <begin position="32"/>
        <end position="74"/>
    </location>
</feature>
<name>A0A367EM95_9ACTN</name>
<comment type="caution">
    <text evidence="2">The sequence shown here is derived from an EMBL/GenBank/DDBJ whole genome shotgun (WGS) entry which is preliminary data.</text>
</comment>
<gene>
    <name evidence="2" type="ORF">DQ384_38085</name>
</gene>
<proteinExistence type="predicted"/>
<evidence type="ECO:0000313" key="3">
    <source>
        <dbReference type="Proteomes" id="UP000253094"/>
    </source>
</evidence>
<keyword evidence="3" id="KW-1185">Reference proteome</keyword>